<evidence type="ECO:0000256" key="1">
    <source>
        <dbReference type="SAM" id="MobiDB-lite"/>
    </source>
</evidence>
<feature type="region of interest" description="Disordered" evidence="1">
    <location>
        <begin position="703"/>
        <end position="789"/>
    </location>
</feature>
<feature type="compositionally biased region" description="Polar residues" evidence="1">
    <location>
        <begin position="756"/>
        <end position="788"/>
    </location>
</feature>
<evidence type="ECO:0000313" key="4">
    <source>
        <dbReference type="Proteomes" id="UP000008820"/>
    </source>
</evidence>
<dbReference type="InterPro" id="IPR049769">
    <property type="entry name" value="OTU_OTU"/>
</dbReference>
<dbReference type="InterPro" id="IPR003323">
    <property type="entry name" value="OTU_dom"/>
</dbReference>
<gene>
    <name evidence="3" type="primary">5578384</name>
</gene>
<proteinExistence type="predicted"/>
<dbReference type="GO" id="GO:0016579">
    <property type="term" value="P:protein deubiquitination"/>
    <property type="evidence" value="ECO:0007669"/>
    <property type="project" value="TreeGrafter"/>
</dbReference>
<sequence length="920" mass="105136">MVDIEKTFKKSFALTYTPMESFSKRTFAAGSRQAPDPYDQFLEHEGFYRKHTARDSTCLFRVVSEQVFDVQLYHDKVRADCVQFMRKRPDLYEHKIKGNYDEYLDEMSKFRSYGSFIELNALAHVYRRNVLLFEPYNCGTWFVKCESYEDTLLVFFSPEKHFDSIFPTTFIEQAAYCQALVYELLYVRVFKLPDVMYSVERMLHDPEGKAMKIVQGADKNGDIVEEKILTSEGSEFILDTPEATECVLDNYRLCHFHNRENFAHIVDVYRTKRSDKIVKEIRNVNHNGSRGPISRELVLVNPMLCEKKISCVRQLLKEGITPFPYKVAKALDPNIYRNIEFDSWSDIRRELKYRSWYFSSNDLQVGVRCLVKLNDHDERLLHGYIQEMKPSNGPCVVYLEELAECRSVPYEKLRPMATDHSKPWNYAHKTRKILEDKTTKRKFHAKFYDVPKAKQIDDDLKGYMTCCGTDKSCCYTLSRYNEMHNFHAPPIEMVVMPFAIDENNKKIQTNGNRDVNKSDETDTQTEIDTTDCSSSGFYDTYSTTSVPGNHPLFCYSYSDTFPYDATATNVYPQPYSTQPCAYAAPGPFSCPFYGSLGPLAAVTSNTVLPTVRYSEGIPNFNAPQSIVPNGSDMPLDDLITLRYFYNLGIEYFRQNQFRMLPPPVPVSFEMAHALPSIGESFTNEEDDGRKLENDFEKKLNVTSSSIENNGNNQPSRQRGTSIGTTKNENNSSAQQKYTYMAKSTNKKMSDQKTSRSRANAENNPSRVSPLLSNKQSTQSTAVDNSNDPAQIYYGPTHPAINPYPIGVPLYTNMDTLTPQGTCYVPTYVVHPYGTIMTQGGIVAPPPPEMVMHEHLPTSPADDISEPHGSQFGTHYPSMIYGQPQHPQGYTIWGYPQPQPIFSSTSSNNEERDNDSGNVTQ</sequence>
<dbReference type="PANTHER" id="PTHR12419">
    <property type="entry name" value="OTU DOMAIN CONTAINING PROTEIN"/>
    <property type="match status" value="1"/>
</dbReference>
<dbReference type="EnsemblMetazoa" id="AAEL018263-RC">
    <property type="protein sequence ID" value="AAEL018263-PC"/>
    <property type="gene ID" value="AAEL018263"/>
</dbReference>
<keyword evidence="4" id="KW-1185">Reference proteome</keyword>
<dbReference type="PROSITE" id="PS50802">
    <property type="entry name" value="OTU"/>
    <property type="match status" value="1"/>
</dbReference>
<feature type="compositionally biased region" description="Polar residues" evidence="1">
    <location>
        <begin position="703"/>
        <end position="743"/>
    </location>
</feature>
<organism evidence="3 4">
    <name type="scientific">Aedes aegypti</name>
    <name type="common">Yellowfever mosquito</name>
    <name type="synonym">Culex aegypti</name>
    <dbReference type="NCBI Taxonomy" id="7159"/>
    <lineage>
        <taxon>Eukaryota</taxon>
        <taxon>Metazoa</taxon>
        <taxon>Ecdysozoa</taxon>
        <taxon>Arthropoda</taxon>
        <taxon>Hexapoda</taxon>
        <taxon>Insecta</taxon>
        <taxon>Pterygota</taxon>
        <taxon>Neoptera</taxon>
        <taxon>Endopterygota</taxon>
        <taxon>Diptera</taxon>
        <taxon>Nematocera</taxon>
        <taxon>Culicoidea</taxon>
        <taxon>Culicidae</taxon>
        <taxon>Culicinae</taxon>
        <taxon>Aedini</taxon>
        <taxon>Aedes</taxon>
        <taxon>Stegomyia</taxon>
    </lineage>
</organism>
<dbReference type="InterPro" id="IPR049770">
    <property type="entry name" value="OTU_Tudor"/>
</dbReference>
<accession>A0A903V1Z4</accession>
<reference evidence="3 4" key="1">
    <citation type="submission" date="2017-06" db="EMBL/GenBank/DDBJ databases">
        <title>Aedes aegypti genome working group (AGWG) sequencing and assembly.</title>
        <authorList>
            <consortium name="Aedes aegypti Genome Working Group (AGWG)"/>
            <person name="Matthews B.J."/>
        </authorList>
    </citation>
    <scope>NUCLEOTIDE SEQUENCE [LARGE SCALE GENOMIC DNA]</scope>
    <source>
        <strain evidence="3 4">LVP_AGWG</strain>
    </source>
</reference>
<dbReference type="Pfam" id="PF02338">
    <property type="entry name" value="OTU"/>
    <property type="match status" value="1"/>
</dbReference>
<dbReference type="InterPro" id="IPR050704">
    <property type="entry name" value="Peptidase_C85-like"/>
</dbReference>
<dbReference type="Gene3D" id="3.90.70.80">
    <property type="match status" value="1"/>
</dbReference>
<dbReference type="CDD" id="cd20380">
    <property type="entry name" value="Tudor_TDRD13-like"/>
    <property type="match status" value="1"/>
</dbReference>
<dbReference type="GO" id="GO:0061578">
    <property type="term" value="F:K63-linked deubiquitinase activity"/>
    <property type="evidence" value="ECO:0007669"/>
    <property type="project" value="TreeGrafter"/>
</dbReference>
<name>A0A903V1Z4_AEDAE</name>
<protein>
    <recommendedName>
        <fullName evidence="2">OTU domain-containing protein</fullName>
    </recommendedName>
</protein>
<evidence type="ECO:0000259" key="2">
    <source>
        <dbReference type="PROSITE" id="PS50802"/>
    </source>
</evidence>
<dbReference type="Proteomes" id="UP000008820">
    <property type="component" value="Chromosome 1"/>
</dbReference>
<dbReference type="CDD" id="cd22753">
    <property type="entry name" value="OTU_ALG13-like"/>
    <property type="match status" value="1"/>
</dbReference>
<feature type="region of interest" description="Disordered" evidence="1">
    <location>
        <begin position="507"/>
        <end position="529"/>
    </location>
</feature>
<dbReference type="SUPFAM" id="SSF54001">
    <property type="entry name" value="Cysteine proteinases"/>
    <property type="match status" value="1"/>
</dbReference>
<dbReference type="GO" id="GO:0004843">
    <property type="term" value="F:cysteine-type deubiquitinase activity"/>
    <property type="evidence" value="ECO:0007669"/>
    <property type="project" value="TreeGrafter"/>
</dbReference>
<reference evidence="3" key="2">
    <citation type="submission" date="2022-10" db="UniProtKB">
        <authorList>
            <consortium name="EnsemblMetazoa"/>
        </authorList>
    </citation>
    <scope>IDENTIFICATION</scope>
    <source>
        <strain evidence="3">LVP_AGWG</strain>
    </source>
</reference>
<feature type="domain" description="OTU" evidence="2">
    <location>
        <begin position="47"/>
        <end position="168"/>
    </location>
</feature>
<feature type="region of interest" description="Disordered" evidence="1">
    <location>
        <begin position="894"/>
        <end position="920"/>
    </location>
</feature>
<dbReference type="OrthoDB" id="10017659at2759"/>
<evidence type="ECO:0000313" key="3">
    <source>
        <dbReference type="EnsemblMetazoa" id="AAEL018263-PC"/>
    </source>
</evidence>
<dbReference type="AlphaFoldDB" id="A0A903V1Z4"/>
<dbReference type="PANTHER" id="PTHR12419:SF115">
    <property type="entry name" value="PROTEIN OVARIAN TUMOR LOCUS-RELATED"/>
    <property type="match status" value="1"/>
</dbReference>
<dbReference type="InterPro" id="IPR038765">
    <property type="entry name" value="Papain-like_cys_pep_sf"/>
</dbReference>